<dbReference type="RefSeq" id="WP_173414045.1">
    <property type="nucleotide sequence ID" value="NZ_CP054139.1"/>
</dbReference>
<dbReference type="EMBL" id="CP054139">
    <property type="protein sequence ID" value="QKJ29351.1"/>
    <property type="molecule type" value="Genomic_DNA"/>
</dbReference>
<keyword evidence="2" id="KW-1185">Reference proteome</keyword>
<evidence type="ECO:0000313" key="1">
    <source>
        <dbReference type="EMBL" id="QKJ29351.1"/>
    </source>
</evidence>
<dbReference type="InterPro" id="IPR029060">
    <property type="entry name" value="PIN-like_dom_sf"/>
</dbReference>
<dbReference type="Gene3D" id="3.40.50.1010">
    <property type="entry name" value="5'-nuclease"/>
    <property type="match status" value="1"/>
</dbReference>
<sequence>MIAATALVHNLVLYTRNTDDFEKIKELKCMNPVRAK</sequence>
<reference evidence="1 2" key="1">
    <citation type="submission" date="2020-05" db="EMBL/GenBank/DDBJ databases">
        <title>Mucilaginibacter mali sp. nov.</title>
        <authorList>
            <person name="Kim H.S."/>
            <person name="Lee K.C."/>
            <person name="Suh M.K."/>
            <person name="Kim J.-S."/>
            <person name="Han K.-I."/>
            <person name="Eom M.K."/>
            <person name="Shin Y.K."/>
            <person name="Lee J.-S."/>
        </authorList>
    </citation>
    <scope>NUCLEOTIDE SEQUENCE [LARGE SCALE GENOMIC DNA]</scope>
    <source>
        <strain evidence="1 2">G2-14</strain>
    </source>
</reference>
<organism evidence="1 2">
    <name type="scientific">Mucilaginibacter mali</name>
    <dbReference type="NCBI Taxonomy" id="2740462"/>
    <lineage>
        <taxon>Bacteria</taxon>
        <taxon>Pseudomonadati</taxon>
        <taxon>Bacteroidota</taxon>
        <taxon>Sphingobacteriia</taxon>
        <taxon>Sphingobacteriales</taxon>
        <taxon>Sphingobacteriaceae</taxon>
        <taxon>Mucilaginibacter</taxon>
    </lineage>
</organism>
<dbReference type="KEGG" id="mmab:HQ865_06130"/>
<gene>
    <name evidence="1" type="ORF">HQ865_06130</name>
</gene>
<name>A0A7D4Q6M0_9SPHI</name>
<evidence type="ECO:0008006" key="3">
    <source>
        <dbReference type="Google" id="ProtNLM"/>
    </source>
</evidence>
<protein>
    <recommendedName>
        <fullName evidence="3">PIN domain-containing protein</fullName>
    </recommendedName>
</protein>
<accession>A0A7D4Q6M0</accession>
<dbReference type="AlphaFoldDB" id="A0A7D4Q6M0"/>
<dbReference type="Proteomes" id="UP000505355">
    <property type="component" value="Chromosome"/>
</dbReference>
<proteinExistence type="predicted"/>
<evidence type="ECO:0000313" key="2">
    <source>
        <dbReference type="Proteomes" id="UP000505355"/>
    </source>
</evidence>
<dbReference type="SUPFAM" id="SSF88723">
    <property type="entry name" value="PIN domain-like"/>
    <property type="match status" value="1"/>
</dbReference>